<protein>
    <submittedName>
        <fullName evidence="9">RNA polymerase principal sigma factor</fullName>
    </submittedName>
</protein>
<evidence type="ECO:0000313" key="10">
    <source>
        <dbReference type="Proteomes" id="UP001472866"/>
    </source>
</evidence>
<accession>A0AAX4PFQ1</accession>
<evidence type="ECO:0000256" key="1">
    <source>
        <dbReference type="ARBA" id="ARBA00007788"/>
    </source>
</evidence>
<dbReference type="AlphaFoldDB" id="A0AAX4PFQ1"/>
<feature type="domain" description="RNA polymerase sigma-70" evidence="7">
    <location>
        <begin position="309"/>
        <end position="322"/>
    </location>
</feature>
<dbReference type="InterPro" id="IPR013324">
    <property type="entry name" value="RNA_pol_sigma_r3/r4-like"/>
</dbReference>
<evidence type="ECO:0000256" key="2">
    <source>
        <dbReference type="ARBA" id="ARBA00023015"/>
    </source>
</evidence>
<keyword evidence="2" id="KW-0805">Transcription regulation</keyword>
<dbReference type="SUPFAM" id="SSF88659">
    <property type="entry name" value="Sigma3 and sigma4 domains of RNA polymerase sigma factors"/>
    <property type="match status" value="1"/>
</dbReference>
<dbReference type="InterPro" id="IPR036388">
    <property type="entry name" value="WH-like_DNA-bd_sf"/>
</dbReference>
<dbReference type="CDD" id="cd06171">
    <property type="entry name" value="Sigma70_r4"/>
    <property type="match status" value="1"/>
</dbReference>
<dbReference type="EMBL" id="CP151511">
    <property type="protein sequence ID" value="WZN65033.1"/>
    <property type="molecule type" value="Genomic_DNA"/>
</dbReference>
<dbReference type="Gene3D" id="1.10.10.10">
    <property type="entry name" value="Winged helix-like DNA-binding domain superfamily/Winged helix DNA-binding domain"/>
    <property type="match status" value="1"/>
</dbReference>
<evidence type="ECO:0000256" key="6">
    <source>
        <dbReference type="SAM" id="MobiDB-lite"/>
    </source>
</evidence>
<dbReference type="GO" id="GO:0006352">
    <property type="term" value="P:DNA-templated transcription initiation"/>
    <property type="evidence" value="ECO:0007669"/>
    <property type="project" value="InterPro"/>
</dbReference>
<dbReference type="PRINTS" id="PR00046">
    <property type="entry name" value="SIGMA70FCT"/>
</dbReference>
<dbReference type="PANTHER" id="PTHR30603:SF47">
    <property type="entry name" value="RNA POLYMERASE SIGMA FACTOR SIGD, CHLOROPLASTIC"/>
    <property type="match status" value="1"/>
</dbReference>
<evidence type="ECO:0000259" key="7">
    <source>
        <dbReference type="PROSITE" id="PS00715"/>
    </source>
</evidence>
<evidence type="ECO:0000313" key="9">
    <source>
        <dbReference type="EMBL" id="WZN65033.1"/>
    </source>
</evidence>
<name>A0AAX4PFQ1_9CHLO</name>
<dbReference type="PROSITE" id="PS00716">
    <property type="entry name" value="SIGMA70_2"/>
    <property type="match status" value="1"/>
</dbReference>
<evidence type="ECO:0000256" key="5">
    <source>
        <dbReference type="ARBA" id="ARBA00023163"/>
    </source>
</evidence>
<keyword evidence="5" id="KW-0804">Transcription</keyword>
<dbReference type="GO" id="GO:0003677">
    <property type="term" value="F:DNA binding"/>
    <property type="evidence" value="ECO:0007669"/>
    <property type="project" value="UniProtKB-KW"/>
</dbReference>
<reference evidence="9 10" key="1">
    <citation type="submission" date="2024-03" db="EMBL/GenBank/DDBJ databases">
        <title>Complete genome sequence of the green alga Chloropicon roscoffensis RCC1871.</title>
        <authorList>
            <person name="Lemieux C."/>
            <person name="Pombert J.-F."/>
            <person name="Otis C."/>
            <person name="Turmel M."/>
        </authorList>
    </citation>
    <scope>NUCLEOTIDE SEQUENCE [LARGE SCALE GENOMIC DNA]</scope>
    <source>
        <strain evidence="9 10">RCC1871</strain>
    </source>
</reference>
<dbReference type="InterPro" id="IPR013325">
    <property type="entry name" value="RNA_pol_sigma_r2"/>
</dbReference>
<dbReference type="PANTHER" id="PTHR30603">
    <property type="entry name" value="RNA POLYMERASE SIGMA FACTOR RPO"/>
    <property type="match status" value="1"/>
</dbReference>
<keyword evidence="10" id="KW-1185">Reference proteome</keyword>
<dbReference type="Pfam" id="PF04542">
    <property type="entry name" value="Sigma70_r2"/>
    <property type="match status" value="1"/>
</dbReference>
<evidence type="ECO:0000256" key="4">
    <source>
        <dbReference type="ARBA" id="ARBA00023125"/>
    </source>
</evidence>
<dbReference type="InterPro" id="IPR014284">
    <property type="entry name" value="RNA_pol_sigma-70_dom"/>
</dbReference>
<dbReference type="InterPro" id="IPR007630">
    <property type="entry name" value="RNA_pol_sigma70_r4"/>
</dbReference>
<organism evidence="9 10">
    <name type="scientific">Chloropicon roscoffensis</name>
    <dbReference type="NCBI Taxonomy" id="1461544"/>
    <lineage>
        <taxon>Eukaryota</taxon>
        <taxon>Viridiplantae</taxon>
        <taxon>Chlorophyta</taxon>
        <taxon>Chloropicophyceae</taxon>
        <taxon>Chloropicales</taxon>
        <taxon>Chloropicaceae</taxon>
        <taxon>Chloropicon</taxon>
    </lineage>
</organism>
<keyword evidence="3" id="KW-0731">Sigma factor</keyword>
<dbReference type="InterPro" id="IPR000943">
    <property type="entry name" value="RNA_pol_sigma70"/>
</dbReference>
<comment type="similarity">
    <text evidence="1">Belongs to the sigma-70 factor family.</text>
</comment>
<dbReference type="PROSITE" id="PS00715">
    <property type="entry name" value="SIGMA70_1"/>
    <property type="match status" value="1"/>
</dbReference>
<dbReference type="Gene3D" id="1.10.601.10">
    <property type="entry name" value="RNA Polymerase Primary Sigma Factor"/>
    <property type="match status" value="1"/>
</dbReference>
<dbReference type="Proteomes" id="UP001472866">
    <property type="component" value="Chromosome 11"/>
</dbReference>
<dbReference type="InterPro" id="IPR007627">
    <property type="entry name" value="RNA_pol_sigma70_r2"/>
</dbReference>
<dbReference type="InterPro" id="IPR050239">
    <property type="entry name" value="Sigma-70_RNA_pol_init_factors"/>
</dbReference>
<feature type="region of interest" description="Disordered" evidence="6">
    <location>
        <begin position="142"/>
        <end position="176"/>
    </location>
</feature>
<proteinExistence type="inferred from homology"/>
<dbReference type="GO" id="GO:0016987">
    <property type="term" value="F:sigma factor activity"/>
    <property type="evidence" value="ECO:0007669"/>
    <property type="project" value="UniProtKB-KW"/>
</dbReference>
<dbReference type="NCBIfam" id="TIGR02937">
    <property type="entry name" value="sigma70-ECF"/>
    <property type="match status" value="1"/>
</dbReference>
<evidence type="ECO:0000259" key="8">
    <source>
        <dbReference type="PROSITE" id="PS00716"/>
    </source>
</evidence>
<evidence type="ECO:0000256" key="3">
    <source>
        <dbReference type="ARBA" id="ARBA00023082"/>
    </source>
</evidence>
<dbReference type="Pfam" id="PF04545">
    <property type="entry name" value="Sigma70_r4"/>
    <property type="match status" value="1"/>
</dbReference>
<feature type="compositionally biased region" description="Basic residues" evidence="6">
    <location>
        <begin position="143"/>
        <end position="160"/>
    </location>
</feature>
<dbReference type="SUPFAM" id="SSF88946">
    <property type="entry name" value="Sigma2 domain of RNA polymerase sigma factors"/>
    <property type="match status" value="1"/>
</dbReference>
<sequence length="549" mass="60519">MKGLAAARGARGAAARPLARPAPRVATVCTAARKKINVAYIPRQEEAESLEMLLRDLEATDLGKVSGRADALEKAREVADLAREASRLASAAASLQSSMELPSASSSESSVETTVAATQFGQQASPFTGEIKPLTESKELLKTTRRRQRVRRTRSARNARRMNTPQAAREDEEEALAALSGGEDGAAGTVSVVPSRDVDKLTVDEISGAGGDYSLHFDLLTAEEEQQLAVKVQELKMLEDCYYKAHGELGKVPTMSQWAEYAGFAGDQQRLEQAYAECLQAKQRMIGANIRLVQSVAKKYSGNGLEFTDLVQEGCLGLVRGAEKFDPSKGYKFSTYAHWWVRQSITRAIQDNGRDVRLPVHLHELMTKVRAVQSQLREDPGFLDKAAEGKAAPPSAASQGNSVYGKIARHLNVEEDRVNKLALLMQDPMSFEQTVSGGDNSKGGDSSGGLSLEEVISDEEQDSPEAFAYQERLRIDVSNLLNTLSERERKIITLRYGVLSSKQMTLEQIGREFDVTRERIRQIESRALRKLRQPERNVIVSDYKDSWEL</sequence>
<gene>
    <name evidence="9" type="ORF">HKI87_11g65900</name>
</gene>
<keyword evidence="4" id="KW-0238">DNA-binding</keyword>
<feature type="domain" description="RNA polymerase sigma-70" evidence="8">
    <location>
        <begin position="505"/>
        <end position="531"/>
    </location>
</feature>